<accession>A0A3M7Q856</accession>
<dbReference type="AlphaFoldDB" id="A0A3M7Q856"/>
<evidence type="ECO:0000313" key="2">
    <source>
        <dbReference type="Proteomes" id="UP000276133"/>
    </source>
</evidence>
<comment type="caution">
    <text evidence="1">The sequence shown here is derived from an EMBL/GenBank/DDBJ whole genome shotgun (WGS) entry which is preliminary data.</text>
</comment>
<name>A0A3M7Q856_BRAPC</name>
<protein>
    <recommendedName>
        <fullName evidence="3">RNA-directed DNA polymerase from mobile element jockey-like</fullName>
    </recommendedName>
</protein>
<sequence length="203" mass="23961">MKYKYENKNKETENEKKSVQSKVWWDEKLEKIHTEMKQELWSHKASGFKDTRIKKKYKRLKQEFRNKQRKNLKEENSKFVKMMEQNEINDSILDQAIAKFESEIEKKNEEKIVIDRNDIKKIIAMLPNGKSSGFSEASNEMFKYGTSNTLIHLISALIEKIINSGIIPSFFNVGKISPIIKDPNKSKSDFDKINRKNLFHTLI</sequence>
<dbReference type="OrthoDB" id="410104at2759"/>
<proteinExistence type="predicted"/>
<dbReference type="EMBL" id="REGN01007051">
    <property type="protein sequence ID" value="RNA07429.1"/>
    <property type="molecule type" value="Genomic_DNA"/>
</dbReference>
<organism evidence="1 2">
    <name type="scientific">Brachionus plicatilis</name>
    <name type="common">Marine rotifer</name>
    <name type="synonym">Brachionus muelleri</name>
    <dbReference type="NCBI Taxonomy" id="10195"/>
    <lineage>
        <taxon>Eukaryota</taxon>
        <taxon>Metazoa</taxon>
        <taxon>Spiralia</taxon>
        <taxon>Gnathifera</taxon>
        <taxon>Rotifera</taxon>
        <taxon>Eurotatoria</taxon>
        <taxon>Monogononta</taxon>
        <taxon>Pseudotrocha</taxon>
        <taxon>Ploima</taxon>
        <taxon>Brachionidae</taxon>
        <taxon>Brachionus</taxon>
    </lineage>
</organism>
<reference evidence="1 2" key="1">
    <citation type="journal article" date="2018" name="Sci. Rep.">
        <title>Genomic signatures of local adaptation to the degree of environmental predictability in rotifers.</title>
        <authorList>
            <person name="Franch-Gras L."/>
            <person name="Hahn C."/>
            <person name="Garcia-Roger E.M."/>
            <person name="Carmona M.J."/>
            <person name="Serra M."/>
            <person name="Gomez A."/>
        </authorList>
    </citation>
    <scope>NUCLEOTIDE SEQUENCE [LARGE SCALE GENOMIC DNA]</scope>
    <source>
        <strain evidence="1">HYR1</strain>
    </source>
</reference>
<evidence type="ECO:0008006" key="3">
    <source>
        <dbReference type="Google" id="ProtNLM"/>
    </source>
</evidence>
<dbReference type="Proteomes" id="UP000276133">
    <property type="component" value="Unassembled WGS sequence"/>
</dbReference>
<evidence type="ECO:0000313" key="1">
    <source>
        <dbReference type="EMBL" id="RNA07429.1"/>
    </source>
</evidence>
<gene>
    <name evidence="1" type="ORF">BpHYR1_045150</name>
</gene>
<keyword evidence="2" id="KW-1185">Reference proteome</keyword>